<protein>
    <submittedName>
        <fullName evidence="1">7628_t:CDS:1</fullName>
    </submittedName>
</protein>
<dbReference type="EMBL" id="CAJVPT010000264">
    <property type="protein sequence ID" value="CAG8441558.1"/>
    <property type="molecule type" value="Genomic_DNA"/>
</dbReference>
<evidence type="ECO:0000313" key="2">
    <source>
        <dbReference type="Proteomes" id="UP000789525"/>
    </source>
</evidence>
<keyword evidence="2" id="KW-1185">Reference proteome</keyword>
<sequence>MIEMNNQAAKTLAGPQPLTQKLSEKRKSIRNNQFGVMKWKEQLHKILKLIDDSDIEMKELGSSNQTSPEP</sequence>
<comment type="caution">
    <text evidence="1">The sequence shown here is derived from an EMBL/GenBank/DDBJ whole genome shotgun (WGS) entry which is preliminary data.</text>
</comment>
<proteinExistence type="predicted"/>
<feature type="non-terminal residue" evidence="1">
    <location>
        <position position="70"/>
    </location>
</feature>
<dbReference type="Proteomes" id="UP000789525">
    <property type="component" value="Unassembled WGS sequence"/>
</dbReference>
<evidence type="ECO:0000313" key="1">
    <source>
        <dbReference type="EMBL" id="CAG8441558.1"/>
    </source>
</evidence>
<reference evidence="1" key="1">
    <citation type="submission" date="2021-06" db="EMBL/GenBank/DDBJ databases">
        <authorList>
            <person name="Kallberg Y."/>
            <person name="Tangrot J."/>
            <person name="Rosling A."/>
        </authorList>
    </citation>
    <scope>NUCLEOTIDE SEQUENCE</scope>
    <source>
        <strain evidence="1">CL356</strain>
    </source>
</reference>
<gene>
    <name evidence="1" type="ORF">ACOLOM_LOCUS260</name>
</gene>
<organism evidence="1 2">
    <name type="scientific">Acaulospora colombiana</name>
    <dbReference type="NCBI Taxonomy" id="27376"/>
    <lineage>
        <taxon>Eukaryota</taxon>
        <taxon>Fungi</taxon>
        <taxon>Fungi incertae sedis</taxon>
        <taxon>Mucoromycota</taxon>
        <taxon>Glomeromycotina</taxon>
        <taxon>Glomeromycetes</taxon>
        <taxon>Diversisporales</taxon>
        <taxon>Acaulosporaceae</taxon>
        <taxon>Acaulospora</taxon>
    </lineage>
</organism>
<name>A0ACA9JXT8_9GLOM</name>
<accession>A0ACA9JXT8</accession>